<keyword evidence="1" id="KW-0472">Membrane</keyword>
<dbReference type="AlphaFoldDB" id="A0A243WF73"/>
<protein>
    <recommendedName>
        <fullName evidence="4">ABC transporter permease</fullName>
    </recommendedName>
</protein>
<proteinExistence type="predicted"/>
<dbReference type="RefSeq" id="WP_086594159.1">
    <property type="nucleotide sequence ID" value="NZ_MTSE01000004.1"/>
</dbReference>
<feature type="transmembrane region" description="Helical" evidence="1">
    <location>
        <begin position="175"/>
        <end position="194"/>
    </location>
</feature>
<evidence type="ECO:0000256" key="1">
    <source>
        <dbReference type="SAM" id="Phobius"/>
    </source>
</evidence>
<accession>A0A243WF73</accession>
<evidence type="ECO:0000313" key="2">
    <source>
        <dbReference type="EMBL" id="OUJ74302.1"/>
    </source>
</evidence>
<evidence type="ECO:0000313" key="3">
    <source>
        <dbReference type="Proteomes" id="UP000194873"/>
    </source>
</evidence>
<dbReference type="EMBL" id="MTSE01000004">
    <property type="protein sequence ID" value="OUJ74302.1"/>
    <property type="molecule type" value="Genomic_DNA"/>
</dbReference>
<evidence type="ECO:0008006" key="4">
    <source>
        <dbReference type="Google" id="ProtNLM"/>
    </source>
</evidence>
<keyword evidence="3" id="KW-1185">Reference proteome</keyword>
<name>A0A243WF73_9BACT</name>
<feature type="transmembrane region" description="Helical" evidence="1">
    <location>
        <begin position="21"/>
        <end position="39"/>
    </location>
</feature>
<dbReference type="Proteomes" id="UP000194873">
    <property type="component" value="Unassembled WGS sequence"/>
</dbReference>
<organism evidence="2 3">
    <name type="scientific">Hymenobacter crusticola</name>
    <dbReference type="NCBI Taxonomy" id="1770526"/>
    <lineage>
        <taxon>Bacteria</taxon>
        <taxon>Pseudomonadati</taxon>
        <taxon>Bacteroidota</taxon>
        <taxon>Cytophagia</taxon>
        <taxon>Cytophagales</taxon>
        <taxon>Hymenobacteraceae</taxon>
        <taxon>Hymenobacter</taxon>
    </lineage>
</organism>
<feature type="transmembrane region" description="Helical" evidence="1">
    <location>
        <begin position="276"/>
        <end position="301"/>
    </location>
</feature>
<reference evidence="2 3" key="1">
    <citation type="submission" date="2017-01" db="EMBL/GenBank/DDBJ databases">
        <title>A new Hymenobacter.</title>
        <authorList>
            <person name="Liang Y."/>
            <person name="Feng F."/>
        </authorList>
    </citation>
    <scope>NUCLEOTIDE SEQUENCE [LARGE SCALE GENOMIC DNA]</scope>
    <source>
        <strain evidence="2">MIMBbqt21</strain>
    </source>
</reference>
<keyword evidence="1" id="KW-0812">Transmembrane</keyword>
<dbReference type="OrthoDB" id="884510at2"/>
<feature type="transmembrane region" description="Helical" evidence="1">
    <location>
        <begin position="240"/>
        <end position="264"/>
    </location>
</feature>
<keyword evidence="1" id="KW-1133">Transmembrane helix</keyword>
<sequence length="314" mass="35206">MREIQHYLGLRVKVLARQLAEMGWLRLLLLSPMLLAASGQGMRLIGQYPVGQWLLPVLGAGMCLSSHRQRRDLAFLQSVAPNYHRLLLAEYVVWQLPLWGVLLVYSAWLPLLLGLVLIPLIPYVAKLRAARGDRRHQSLLRSELFEWVSGYRRSGAWLVWAVGVGVALWQRHNTVAALVPVLWALLLTSFYSLPEDSVMLLQYPLRLNAFLRRKLGLALVGYWITSLPFVLLLGTGAVSWGGALAVLLWGAVILTMVVLAKYAFYPHAGPVQVGVVVLALLVVVNSVYVALLAAAFAGLVWKSRRHLLQYRWHD</sequence>
<comment type="caution">
    <text evidence="2">The sequence shown here is derived from an EMBL/GenBank/DDBJ whole genome shotgun (WGS) entry which is preliminary data.</text>
</comment>
<feature type="transmembrane region" description="Helical" evidence="1">
    <location>
        <begin position="111"/>
        <end position="129"/>
    </location>
</feature>
<feature type="transmembrane region" description="Helical" evidence="1">
    <location>
        <begin position="215"/>
        <end position="234"/>
    </location>
</feature>
<gene>
    <name evidence="2" type="ORF">BXP70_11335</name>
</gene>